<dbReference type="Proteomes" id="UP000069205">
    <property type="component" value="Chromosome"/>
</dbReference>
<comment type="similarity">
    <text evidence="1">Belongs to the membrane fusion protein (MFP) (TC 8.A.1) family.</text>
</comment>
<feature type="domain" description="CusB-like beta-barrel" evidence="8">
    <location>
        <begin position="230"/>
        <end position="305"/>
    </location>
</feature>
<dbReference type="InterPro" id="IPR032693">
    <property type="entry name" value="YtkA-like_dom"/>
</dbReference>
<gene>
    <name evidence="10" type="ORF">NITMOv2_1632</name>
</gene>
<dbReference type="Pfam" id="PF25919">
    <property type="entry name" value="BSH_CusB"/>
    <property type="match status" value="1"/>
</dbReference>
<keyword evidence="2" id="KW-0813">Transport</keyword>
<name>A0A0K2GAQ9_NITMO</name>
<feature type="domain" description="YtkA-like" evidence="5">
    <location>
        <begin position="422"/>
        <end position="504"/>
    </location>
</feature>
<sequence length="533" mass="58219">MMVALGAWFVSGGTRQLASSGGSMAGKQSEAVPPKDGMADMSMPAGGESNVSQAYAMVPPARQQLIGVTTAVIEERPLKTTTRTVGRVEYDEQRITHVNLRISGWVDELFVDFTGQSVRKGQPLFNLYSPDLVATQDEFLLALRSRDKLKDSPIPEVREQAEQLLEATRERLRLWTLRDAQIDEIARRGKAKTYLTIYSPVEGYVIDKQVFKGMFVQPETRLYSIADLSQVWINAEVYEFEVPFVKTGQLAAATFAAYPGQAFHGRVSYIYPYLNQEARTVKVRLELPNPQLLLKPEMYGTVQIDVNRGVQLALPEGALLDSGTRQLVFVARGEGLFEPREVTVGSKIGAYYEVREGLQPGDRVVTSGNFLIDSESKLMAATNMMGSLGMGGIRMEQAQMGQMDMGEMPRGTPERRKATASKKAGDLTLALVTEPASPRIGENLIRVTIKGEGGKAVTSAIVQLTYTMPMPGMMPATVPMKRGKDGAYEAKVNLGMGGQWNLTITVQRAGQPDVNETFSVTAGGGGLSGMLDK</sequence>
<dbReference type="GO" id="GO:0022857">
    <property type="term" value="F:transmembrane transporter activity"/>
    <property type="evidence" value="ECO:0007669"/>
    <property type="project" value="InterPro"/>
</dbReference>
<feature type="domain" description="CzcB-like C-terminal circularly permuted SH3-like" evidence="9">
    <location>
        <begin position="313"/>
        <end position="372"/>
    </location>
</feature>
<reference evidence="10 11" key="1">
    <citation type="journal article" date="2015" name="Proc. Natl. Acad. Sci. U.S.A.">
        <title>Expanded metabolic versatility of ubiquitous nitrite-oxidizing bacteria from the genus Nitrospira.</title>
        <authorList>
            <person name="Koch H."/>
            <person name="Lucker S."/>
            <person name="Albertsen M."/>
            <person name="Kitzinger K."/>
            <person name="Herbold C."/>
            <person name="Spieck E."/>
            <person name="Nielsen P.H."/>
            <person name="Wagner M."/>
            <person name="Daims H."/>
        </authorList>
    </citation>
    <scope>NUCLEOTIDE SEQUENCE [LARGE SCALE GENOMIC DNA]</scope>
    <source>
        <strain evidence="10 11">NSP M-1</strain>
    </source>
</reference>
<dbReference type="PATRIC" id="fig|42253.5.peg.1605"/>
<dbReference type="InterPro" id="IPR058792">
    <property type="entry name" value="Beta-barrel_RND_2"/>
</dbReference>
<dbReference type="GO" id="GO:0015679">
    <property type="term" value="P:plasma membrane copper ion transport"/>
    <property type="evidence" value="ECO:0007669"/>
    <property type="project" value="TreeGrafter"/>
</dbReference>
<evidence type="ECO:0000256" key="2">
    <source>
        <dbReference type="ARBA" id="ARBA00022448"/>
    </source>
</evidence>
<keyword evidence="3" id="KW-0732">Signal</keyword>
<dbReference type="AlphaFoldDB" id="A0A0K2GAQ9"/>
<proteinExistence type="inferred from homology"/>
<dbReference type="Pfam" id="PF25975">
    <property type="entry name" value="CzcB_C"/>
    <property type="match status" value="1"/>
</dbReference>
<dbReference type="GO" id="GO:0046914">
    <property type="term" value="F:transition metal ion binding"/>
    <property type="evidence" value="ECO:0007669"/>
    <property type="project" value="TreeGrafter"/>
</dbReference>
<keyword evidence="4" id="KW-0406">Ion transport</keyword>
<dbReference type="EMBL" id="CP011801">
    <property type="protein sequence ID" value="ALA58056.1"/>
    <property type="molecule type" value="Genomic_DNA"/>
</dbReference>
<feature type="domain" description="CusB-like barrel-sandwich hybrid" evidence="7">
    <location>
        <begin position="96"/>
        <end position="226"/>
    </location>
</feature>
<feature type="domain" description="CusB-like three alpha-helical bundle" evidence="6">
    <location>
        <begin position="160"/>
        <end position="193"/>
    </location>
</feature>
<keyword evidence="11" id="KW-1185">Reference proteome</keyword>
<dbReference type="GO" id="GO:0060003">
    <property type="term" value="P:copper ion export"/>
    <property type="evidence" value="ECO:0007669"/>
    <property type="project" value="TreeGrafter"/>
</dbReference>
<evidence type="ECO:0000259" key="8">
    <source>
        <dbReference type="Pfam" id="PF25954"/>
    </source>
</evidence>
<evidence type="ECO:0000256" key="1">
    <source>
        <dbReference type="ARBA" id="ARBA00009477"/>
    </source>
</evidence>
<dbReference type="SUPFAM" id="SSF111369">
    <property type="entry name" value="HlyD-like secretion proteins"/>
    <property type="match status" value="1"/>
</dbReference>
<evidence type="ECO:0000259" key="5">
    <source>
        <dbReference type="Pfam" id="PF13115"/>
    </source>
</evidence>
<evidence type="ECO:0000259" key="6">
    <source>
        <dbReference type="Pfam" id="PF25869"/>
    </source>
</evidence>
<dbReference type="InterPro" id="IPR051909">
    <property type="entry name" value="MFP_Cation_Efflux"/>
</dbReference>
<dbReference type="PANTHER" id="PTHR30097:SF15">
    <property type="entry name" value="CATION EFFLUX SYSTEM PROTEIN CUSB"/>
    <property type="match status" value="1"/>
</dbReference>
<dbReference type="Gene3D" id="2.40.30.170">
    <property type="match status" value="1"/>
</dbReference>
<dbReference type="FunFam" id="2.40.30.170:FF:000010">
    <property type="entry name" value="Efflux RND transporter periplasmic adaptor subunit"/>
    <property type="match status" value="1"/>
</dbReference>
<dbReference type="InterPro" id="IPR058791">
    <property type="entry name" value="3HB_CusB"/>
</dbReference>
<dbReference type="Pfam" id="PF25869">
    <property type="entry name" value="3HB_CusB"/>
    <property type="match status" value="1"/>
</dbReference>
<dbReference type="InterPro" id="IPR058790">
    <property type="entry name" value="BSH_CusB"/>
</dbReference>
<dbReference type="Pfam" id="PF25954">
    <property type="entry name" value="Beta-barrel_RND_2"/>
    <property type="match status" value="1"/>
</dbReference>
<evidence type="ECO:0000313" key="11">
    <source>
        <dbReference type="Proteomes" id="UP000069205"/>
    </source>
</evidence>
<evidence type="ECO:0000259" key="9">
    <source>
        <dbReference type="Pfam" id="PF25975"/>
    </source>
</evidence>
<dbReference type="GO" id="GO:0030288">
    <property type="term" value="C:outer membrane-bounded periplasmic space"/>
    <property type="evidence" value="ECO:0007669"/>
    <property type="project" value="TreeGrafter"/>
</dbReference>
<dbReference type="InterPro" id="IPR058649">
    <property type="entry name" value="CzcB_C"/>
</dbReference>
<dbReference type="Gene3D" id="6.10.140.730">
    <property type="match status" value="1"/>
</dbReference>
<dbReference type="Pfam" id="PF13115">
    <property type="entry name" value="YtkA"/>
    <property type="match status" value="1"/>
</dbReference>
<evidence type="ECO:0000313" key="10">
    <source>
        <dbReference type="EMBL" id="ALA58056.1"/>
    </source>
</evidence>
<evidence type="ECO:0000256" key="3">
    <source>
        <dbReference type="ARBA" id="ARBA00022729"/>
    </source>
</evidence>
<dbReference type="STRING" id="42253.NITMOv2_1632"/>
<evidence type="ECO:0000259" key="7">
    <source>
        <dbReference type="Pfam" id="PF25919"/>
    </source>
</evidence>
<organism evidence="10 11">
    <name type="scientific">Nitrospira moscoviensis</name>
    <dbReference type="NCBI Taxonomy" id="42253"/>
    <lineage>
        <taxon>Bacteria</taxon>
        <taxon>Pseudomonadati</taxon>
        <taxon>Nitrospirota</taxon>
        <taxon>Nitrospiria</taxon>
        <taxon>Nitrospirales</taxon>
        <taxon>Nitrospiraceae</taxon>
        <taxon>Nitrospira</taxon>
    </lineage>
</organism>
<dbReference type="InterPro" id="IPR006143">
    <property type="entry name" value="RND_pump_MFP"/>
</dbReference>
<dbReference type="FunFam" id="2.40.420.20:FF:000003">
    <property type="entry name" value="Cation efflux system protein cusB"/>
    <property type="match status" value="1"/>
</dbReference>
<dbReference type="PANTHER" id="PTHR30097">
    <property type="entry name" value="CATION EFFLUX SYSTEM PROTEIN CUSB"/>
    <property type="match status" value="1"/>
</dbReference>
<dbReference type="RefSeq" id="WP_187299397.1">
    <property type="nucleotide sequence ID" value="NZ_CP011801.1"/>
</dbReference>
<dbReference type="KEGG" id="nmv:NITMOv2_1632"/>
<dbReference type="GO" id="GO:0016020">
    <property type="term" value="C:membrane"/>
    <property type="evidence" value="ECO:0007669"/>
    <property type="project" value="InterPro"/>
</dbReference>
<accession>A0A0K2GAQ9</accession>
<dbReference type="NCBIfam" id="TIGR01730">
    <property type="entry name" value="RND_mfp"/>
    <property type="match status" value="1"/>
</dbReference>
<dbReference type="Gene3D" id="2.40.420.20">
    <property type="match status" value="1"/>
</dbReference>
<protein>
    <submittedName>
        <fullName evidence="10">Efflux transporter, RND family, MFP subunit (Modular protein)</fullName>
    </submittedName>
</protein>
<evidence type="ECO:0000256" key="4">
    <source>
        <dbReference type="ARBA" id="ARBA00023065"/>
    </source>
</evidence>